<protein>
    <submittedName>
        <fullName evidence="1">DUF4160 domain-containing protein</fullName>
    </submittedName>
</protein>
<dbReference type="InterPro" id="IPR025427">
    <property type="entry name" value="DUF4160"/>
</dbReference>
<organism evidence="1 2">
    <name type="scientific">Spirosoma rhododendri</name>
    <dbReference type="NCBI Taxonomy" id="2728024"/>
    <lineage>
        <taxon>Bacteria</taxon>
        <taxon>Pseudomonadati</taxon>
        <taxon>Bacteroidota</taxon>
        <taxon>Cytophagia</taxon>
        <taxon>Cytophagales</taxon>
        <taxon>Cytophagaceae</taxon>
        <taxon>Spirosoma</taxon>
    </lineage>
</organism>
<gene>
    <name evidence="1" type="ORF">HH216_22645</name>
</gene>
<proteinExistence type="predicted"/>
<evidence type="ECO:0000313" key="1">
    <source>
        <dbReference type="EMBL" id="QJD80907.1"/>
    </source>
</evidence>
<reference evidence="1 2" key="1">
    <citation type="submission" date="2020-04" db="EMBL/GenBank/DDBJ databases">
        <title>Genome sequencing of novel species.</title>
        <authorList>
            <person name="Heo J."/>
            <person name="Kim S.-J."/>
            <person name="Kim J.-S."/>
            <person name="Hong S.-B."/>
            <person name="Kwon S.-W."/>
        </authorList>
    </citation>
    <scope>NUCLEOTIDE SEQUENCE [LARGE SCALE GENOMIC DNA]</scope>
    <source>
        <strain evidence="1 2">CJU-R4</strain>
    </source>
</reference>
<dbReference type="Pfam" id="PF13711">
    <property type="entry name" value="DUF4160"/>
    <property type="match status" value="1"/>
</dbReference>
<keyword evidence="2" id="KW-1185">Reference proteome</keyword>
<name>A0A7L5DY53_9BACT</name>
<dbReference type="RefSeq" id="WP_169552926.1">
    <property type="nucleotide sequence ID" value="NZ_CP051677.1"/>
</dbReference>
<evidence type="ECO:0000313" key="2">
    <source>
        <dbReference type="Proteomes" id="UP000501128"/>
    </source>
</evidence>
<dbReference type="Proteomes" id="UP000501128">
    <property type="component" value="Chromosome"/>
</dbReference>
<dbReference type="AlphaFoldDB" id="A0A7L5DY53"/>
<dbReference type="EMBL" id="CP051677">
    <property type="protein sequence ID" value="QJD80907.1"/>
    <property type="molecule type" value="Genomic_DNA"/>
</dbReference>
<sequence>MPEIFRVFGFRFLFYSNDHLPIHVHVRNSDGEARFSVNPVQLIDNRGMKPKDLKIAEGLIEENEDIIAQRWKEFFHQ</sequence>
<accession>A0A7L5DY53</accession>
<dbReference type="KEGG" id="srho:HH216_22645"/>